<keyword evidence="2" id="KW-0378">Hydrolase</keyword>
<name>A0ABW2AI33_9MICO</name>
<evidence type="ECO:0000313" key="2">
    <source>
        <dbReference type="EMBL" id="MFC6706388.1"/>
    </source>
</evidence>
<feature type="domain" description="Endonuclease/exonuclease/phosphatase" evidence="1">
    <location>
        <begin position="18"/>
        <end position="224"/>
    </location>
</feature>
<dbReference type="Pfam" id="PF03372">
    <property type="entry name" value="Exo_endo_phos"/>
    <property type="match status" value="1"/>
</dbReference>
<dbReference type="InterPro" id="IPR005135">
    <property type="entry name" value="Endo/exonuclease/phosphatase"/>
</dbReference>
<dbReference type="SUPFAM" id="SSF56219">
    <property type="entry name" value="DNase I-like"/>
    <property type="match status" value="1"/>
</dbReference>
<keyword evidence="3" id="KW-1185">Reference proteome</keyword>
<comment type="caution">
    <text evidence="2">The sequence shown here is derived from an EMBL/GenBank/DDBJ whole genome shotgun (WGS) entry which is preliminary data.</text>
</comment>
<reference evidence="3" key="1">
    <citation type="journal article" date="2019" name="Int. J. Syst. Evol. Microbiol.">
        <title>The Global Catalogue of Microorganisms (GCM) 10K type strain sequencing project: providing services to taxonomists for standard genome sequencing and annotation.</title>
        <authorList>
            <consortium name="The Broad Institute Genomics Platform"/>
            <consortium name="The Broad Institute Genome Sequencing Center for Infectious Disease"/>
            <person name="Wu L."/>
            <person name="Ma J."/>
        </authorList>
    </citation>
    <scope>NUCLEOTIDE SEQUENCE [LARGE SCALE GENOMIC DNA]</scope>
    <source>
        <strain evidence="3">CCUG 58127</strain>
    </source>
</reference>
<dbReference type="EMBL" id="JBHSWH010000001">
    <property type="protein sequence ID" value="MFC6706388.1"/>
    <property type="molecule type" value="Genomic_DNA"/>
</dbReference>
<evidence type="ECO:0000259" key="1">
    <source>
        <dbReference type="Pfam" id="PF03372"/>
    </source>
</evidence>
<gene>
    <name evidence="2" type="ORF">ACFQDH_14270</name>
</gene>
<keyword evidence="2" id="KW-0540">Nuclease</keyword>
<keyword evidence="2" id="KW-0255">Endonuclease</keyword>
<dbReference type="RefSeq" id="WP_382402393.1">
    <property type="nucleotide sequence ID" value="NZ_JBHSWH010000001.1"/>
</dbReference>
<dbReference type="Gene3D" id="3.60.10.10">
    <property type="entry name" value="Endonuclease/exonuclease/phosphatase"/>
    <property type="match status" value="1"/>
</dbReference>
<protein>
    <submittedName>
        <fullName evidence="2">Endonuclease/exonuclease/phosphatase family protein</fullName>
    </submittedName>
</protein>
<proteinExistence type="predicted"/>
<accession>A0ABW2AI33</accession>
<organism evidence="2 3">
    <name type="scientific">Flexivirga alba</name>
    <dbReference type="NCBI Taxonomy" id="702742"/>
    <lineage>
        <taxon>Bacteria</taxon>
        <taxon>Bacillati</taxon>
        <taxon>Actinomycetota</taxon>
        <taxon>Actinomycetes</taxon>
        <taxon>Micrococcales</taxon>
        <taxon>Dermacoccaceae</taxon>
        <taxon>Flexivirga</taxon>
    </lineage>
</organism>
<evidence type="ECO:0000313" key="3">
    <source>
        <dbReference type="Proteomes" id="UP001596298"/>
    </source>
</evidence>
<dbReference type="InterPro" id="IPR036691">
    <property type="entry name" value="Endo/exonu/phosph_ase_sf"/>
</dbReference>
<dbReference type="Proteomes" id="UP001596298">
    <property type="component" value="Unassembled WGS sequence"/>
</dbReference>
<dbReference type="GO" id="GO:0004519">
    <property type="term" value="F:endonuclease activity"/>
    <property type="evidence" value="ECO:0007669"/>
    <property type="project" value="UniProtKB-KW"/>
</dbReference>
<sequence length="240" mass="25827">MSQVAPGAPRDPHVIRVASYNVRALKDDRAALVEVIRTIAPDVLLVQEAPRHPVSGHRIATFADEVGLTWFGGKRFRMSTTLMTSLRLDVLDAWHGRLPVRRFDEPRGFGMATLRLPGHRPLVAASAHLSLRGTDRLPEAKALLAAASVADSPIVVGGDLNEEPSGDAWRYLAHELREVSADRPTYSAQQPHKRIDGIFASAGLAGSTPELGLAEPRLAAATDHLPVVVDLDVSALAVSD</sequence>